<dbReference type="InterPro" id="IPR013525">
    <property type="entry name" value="ABC2_TM"/>
</dbReference>
<keyword evidence="7 8" id="KW-0472">Membrane</keyword>
<feature type="domain" description="ABC transmembrane type-2" evidence="9">
    <location>
        <begin position="112"/>
        <end position="346"/>
    </location>
</feature>
<dbReference type="PRINTS" id="PR00164">
    <property type="entry name" value="ABC2TRNSPORT"/>
</dbReference>
<feature type="transmembrane region" description="Helical" evidence="8">
    <location>
        <begin position="204"/>
        <end position="226"/>
    </location>
</feature>
<gene>
    <name evidence="10" type="ORF">ENF18_03155</name>
</gene>
<dbReference type="PANTHER" id="PTHR30294:SF29">
    <property type="entry name" value="MULTIDRUG ABC TRANSPORTER PERMEASE YBHS-RELATED"/>
    <property type="match status" value="1"/>
</dbReference>
<feature type="transmembrane region" description="Helical" evidence="8">
    <location>
        <begin position="238"/>
        <end position="258"/>
    </location>
</feature>
<proteinExistence type="inferred from homology"/>
<keyword evidence="5 8" id="KW-0812">Transmembrane</keyword>
<dbReference type="GO" id="GO:0043190">
    <property type="term" value="C:ATP-binding cassette (ABC) transporter complex"/>
    <property type="evidence" value="ECO:0007669"/>
    <property type="project" value="InterPro"/>
</dbReference>
<dbReference type="AlphaFoldDB" id="A0A7C0VAQ8"/>
<comment type="subcellular location">
    <subcellularLocation>
        <location evidence="1 8">Cell membrane</location>
        <topology evidence="1 8">Multi-pass membrane protein</topology>
    </subcellularLocation>
</comment>
<keyword evidence="3 8" id="KW-0813">Transport</keyword>
<dbReference type="PANTHER" id="PTHR30294">
    <property type="entry name" value="MEMBRANE COMPONENT OF ABC TRANSPORTER YHHJ-RELATED"/>
    <property type="match status" value="1"/>
</dbReference>
<dbReference type="EMBL" id="DQWE01000149">
    <property type="protein sequence ID" value="HDI82773.1"/>
    <property type="molecule type" value="Genomic_DNA"/>
</dbReference>
<sequence>MNSFLSILWKEIIHIKRERRIAVIVFTFPLIMTILYGYAISFEPKNVPTGLLDFDNSTKSRELILSLSSSKYFIIHRVSSTDEIYRRIIQGEIKCGIVIPPDFSRKEKMASIQVIIDGSDPNLGKGILKNIQSFFIPSQVNTRFLFNQRMVSSNFYVPGIIVVLITIIGVRITSHSIVKEKEQGTFELLSTTPVSSTSLILGKILPYAIISLIDVFLITGFARLIFSIPVRGSLLSLFLNTSLFLLPTLSIGVTISALSKTELTALFASFIIITLPSILLSGFVFPVENMPGWLQIVTQFLPATHFLKIVRGLFLKGINFFPAEGFTLLGLGILYASIAIVSSGKRVK</sequence>
<evidence type="ECO:0000256" key="8">
    <source>
        <dbReference type="RuleBase" id="RU361157"/>
    </source>
</evidence>
<evidence type="ECO:0000256" key="6">
    <source>
        <dbReference type="ARBA" id="ARBA00022989"/>
    </source>
</evidence>
<comment type="similarity">
    <text evidence="2 8">Belongs to the ABC-2 integral membrane protein family.</text>
</comment>
<feature type="transmembrane region" description="Helical" evidence="8">
    <location>
        <begin position="320"/>
        <end position="341"/>
    </location>
</feature>
<dbReference type="GO" id="GO:0140359">
    <property type="term" value="F:ABC-type transporter activity"/>
    <property type="evidence" value="ECO:0007669"/>
    <property type="project" value="InterPro"/>
</dbReference>
<evidence type="ECO:0000256" key="2">
    <source>
        <dbReference type="ARBA" id="ARBA00007783"/>
    </source>
</evidence>
<organism evidence="10">
    <name type="scientific">candidate division WOR-3 bacterium</name>
    <dbReference type="NCBI Taxonomy" id="2052148"/>
    <lineage>
        <taxon>Bacteria</taxon>
        <taxon>Bacteria division WOR-3</taxon>
    </lineage>
</organism>
<evidence type="ECO:0000256" key="3">
    <source>
        <dbReference type="ARBA" id="ARBA00022448"/>
    </source>
</evidence>
<evidence type="ECO:0000256" key="1">
    <source>
        <dbReference type="ARBA" id="ARBA00004651"/>
    </source>
</evidence>
<evidence type="ECO:0000313" key="10">
    <source>
        <dbReference type="EMBL" id="HDI82773.1"/>
    </source>
</evidence>
<feature type="transmembrane region" description="Helical" evidence="8">
    <location>
        <begin position="155"/>
        <end position="173"/>
    </location>
</feature>
<dbReference type="Pfam" id="PF12698">
    <property type="entry name" value="ABC2_membrane_3"/>
    <property type="match status" value="1"/>
</dbReference>
<evidence type="ECO:0000256" key="4">
    <source>
        <dbReference type="ARBA" id="ARBA00022475"/>
    </source>
</evidence>
<feature type="transmembrane region" description="Helical" evidence="8">
    <location>
        <begin position="21"/>
        <end position="40"/>
    </location>
</feature>
<dbReference type="InterPro" id="IPR051449">
    <property type="entry name" value="ABC-2_transporter_component"/>
</dbReference>
<keyword evidence="6 8" id="KW-1133">Transmembrane helix</keyword>
<dbReference type="Proteomes" id="UP000885847">
    <property type="component" value="Unassembled WGS sequence"/>
</dbReference>
<reference evidence="10" key="1">
    <citation type="journal article" date="2020" name="mSystems">
        <title>Genome- and Community-Level Interaction Insights into Carbon Utilization and Element Cycling Functions of Hydrothermarchaeota in Hydrothermal Sediment.</title>
        <authorList>
            <person name="Zhou Z."/>
            <person name="Liu Y."/>
            <person name="Xu W."/>
            <person name="Pan J."/>
            <person name="Luo Z.H."/>
            <person name="Li M."/>
        </authorList>
    </citation>
    <scope>NUCLEOTIDE SEQUENCE [LARGE SCALE GENOMIC DNA]</scope>
    <source>
        <strain evidence="10">HyVt-102</strain>
    </source>
</reference>
<protein>
    <recommendedName>
        <fullName evidence="8">Transport permease protein</fullName>
    </recommendedName>
</protein>
<evidence type="ECO:0000256" key="7">
    <source>
        <dbReference type="ARBA" id="ARBA00023136"/>
    </source>
</evidence>
<name>A0A7C0VAQ8_UNCW3</name>
<dbReference type="PROSITE" id="PS51012">
    <property type="entry name" value="ABC_TM2"/>
    <property type="match status" value="1"/>
</dbReference>
<dbReference type="InterPro" id="IPR000412">
    <property type="entry name" value="ABC_2_transport"/>
</dbReference>
<feature type="transmembrane region" description="Helical" evidence="8">
    <location>
        <begin position="265"/>
        <end position="285"/>
    </location>
</feature>
<keyword evidence="4 8" id="KW-1003">Cell membrane</keyword>
<dbReference type="Gene3D" id="3.40.1710.10">
    <property type="entry name" value="abc type-2 transporter like domain"/>
    <property type="match status" value="1"/>
</dbReference>
<comment type="caution">
    <text evidence="10">The sequence shown here is derived from an EMBL/GenBank/DDBJ whole genome shotgun (WGS) entry which is preliminary data.</text>
</comment>
<evidence type="ECO:0000259" key="9">
    <source>
        <dbReference type="PROSITE" id="PS51012"/>
    </source>
</evidence>
<accession>A0A7C0VAQ8</accession>
<dbReference type="InterPro" id="IPR047817">
    <property type="entry name" value="ABC2_TM_bact-type"/>
</dbReference>
<evidence type="ECO:0000256" key="5">
    <source>
        <dbReference type="ARBA" id="ARBA00022692"/>
    </source>
</evidence>